<accession>C8VZ24</accession>
<keyword evidence="2" id="KW-1185">Reference proteome</keyword>
<sequence>MKIIYHCFGGAHSSVTAAAIHLGQLPEDTIPNGSEFTKLAFYDVQKRITHGNLYLSGIDSGNNQIYILGRRGKSQAVSNLAEDLMRALGADKENIMLVNAAKHVNLTMRIGGLLSRHLGMVKWGRPIVIWGTQKAYPYLADLVKNVRLKVASDSCKQ</sequence>
<evidence type="ECO:0000313" key="1">
    <source>
        <dbReference type="EMBL" id="ACV62934.1"/>
    </source>
</evidence>
<name>C8VZ24_DESAS</name>
<protein>
    <recommendedName>
        <fullName evidence="3">DUF3189 family protein</fullName>
    </recommendedName>
</protein>
<evidence type="ECO:0000313" key="2">
    <source>
        <dbReference type="Proteomes" id="UP000002217"/>
    </source>
</evidence>
<dbReference type="EMBL" id="CP001720">
    <property type="protein sequence ID" value="ACV62934.1"/>
    <property type="molecule type" value="Genomic_DNA"/>
</dbReference>
<dbReference type="eggNOG" id="ENOG5032S9W">
    <property type="taxonomic scope" value="Bacteria"/>
</dbReference>
<dbReference type="AlphaFoldDB" id="C8VZ24"/>
<dbReference type="STRING" id="485916.Dtox_2105"/>
<dbReference type="InterPro" id="IPR021525">
    <property type="entry name" value="DUF3189"/>
</dbReference>
<reference evidence="1 2" key="1">
    <citation type="journal article" date="2009" name="Stand. Genomic Sci.">
        <title>Complete genome sequence of Desulfotomaculum acetoxidans type strain (5575).</title>
        <authorList>
            <person name="Spring S."/>
            <person name="Lapidus A."/>
            <person name="Schroder M."/>
            <person name="Gleim D."/>
            <person name="Sims D."/>
            <person name="Meincke L."/>
            <person name="Glavina Del Rio T."/>
            <person name="Tice H."/>
            <person name="Copeland A."/>
            <person name="Cheng J.F."/>
            <person name="Lucas S."/>
            <person name="Chen F."/>
            <person name="Nolan M."/>
            <person name="Bruce D."/>
            <person name="Goodwin L."/>
            <person name="Pitluck S."/>
            <person name="Ivanova N."/>
            <person name="Mavromatis K."/>
            <person name="Mikhailova N."/>
            <person name="Pati A."/>
            <person name="Chen A."/>
            <person name="Palaniappan K."/>
            <person name="Land M."/>
            <person name="Hauser L."/>
            <person name="Chang Y.J."/>
            <person name="Jeffries C.D."/>
            <person name="Chain P."/>
            <person name="Saunders E."/>
            <person name="Brettin T."/>
            <person name="Detter J.C."/>
            <person name="Goker M."/>
            <person name="Bristow J."/>
            <person name="Eisen J.A."/>
            <person name="Markowitz V."/>
            <person name="Hugenholtz P."/>
            <person name="Kyrpides N.C."/>
            <person name="Klenk H.P."/>
            <person name="Han C."/>
        </authorList>
    </citation>
    <scope>NUCLEOTIDE SEQUENCE [LARGE SCALE GENOMIC DNA]</scope>
    <source>
        <strain evidence="2">ATCC 49208 / DSM 771 / VKM B-1644</strain>
    </source>
</reference>
<gene>
    <name evidence="1" type="ordered locus">Dtox_2105</name>
</gene>
<dbReference type="HOGENOM" id="CLU_134391_0_0_9"/>
<dbReference type="RefSeq" id="WP_015757638.1">
    <property type="nucleotide sequence ID" value="NC_013216.1"/>
</dbReference>
<organism evidence="1 2">
    <name type="scientific">Desulfofarcimen acetoxidans (strain ATCC 49208 / DSM 771 / KCTC 5769 / VKM B-1644 / 5575)</name>
    <name type="common">Desulfotomaculum acetoxidans</name>
    <dbReference type="NCBI Taxonomy" id="485916"/>
    <lineage>
        <taxon>Bacteria</taxon>
        <taxon>Bacillati</taxon>
        <taxon>Bacillota</taxon>
        <taxon>Clostridia</taxon>
        <taxon>Eubacteriales</taxon>
        <taxon>Peptococcaceae</taxon>
        <taxon>Desulfofarcimen</taxon>
    </lineage>
</organism>
<proteinExistence type="predicted"/>
<evidence type="ECO:0008006" key="3">
    <source>
        <dbReference type="Google" id="ProtNLM"/>
    </source>
</evidence>
<dbReference type="KEGG" id="dae:Dtox_2105"/>
<dbReference type="Proteomes" id="UP000002217">
    <property type="component" value="Chromosome"/>
</dbReference>
<dbReference type="Pfam" id="PF11385">
    <property type="entry name" value="DUF3189"/>
    <property type="match status" value="1"/>
</dbReference>
<dbReference type="OrthoDB" id="1680616at2"/>